<comment type="caution">
    <text evidence="1">The sequence shown here is derived from an EMBL/GenBank/DDBJ whole genome shotgun (WGS) entry which is preliminary data.</text>
</comment>
<name>A0A1F7U3X9_9BACT</name>
<evidence type="ECO:0000313" key="2">
    <source>
        <dbReference type="Proteomes" id="UP000176303"/>
    </source>
</evidence>
<reference evidence="1 2" key="1">
    <citation type="journal article" date="2016" name="Nat. Commun.">
        <title>Thousands of microbial genomes shed light on interconnected biogeochemical processes in an aquifer system.</title>
        <authorList>
            <person name="Anantharaman K."/>
            <person name="Brown C.T."/>
            <person name="Hug L.A."/>
            <person name="Sharon I."/>
            <person name="Castelle C.J."/>
            <person name="Probst A.J."/>
            <person name="Thomas B.C."/>
            <person name="Singh A."/>
            <person name="Wilkins M.J."/>
            <person name="Karaoz U."/>
            <person name="Brodie E.L."/>
            <person name="Williams K.H."/>
            <person name="Hubbard S.S."/>
            <person name="Banfield J.F."/>
        </authorList>
    </citation>
    <scope>NUCLEOTIDE SEQUENCE [LARGE SCALE GENOMIC DNA]</scope>
</reference>
<dbReference type="STRING" id="1802391.A3D72_03120"/>
<dbReference type="AlphaFoldDB" id="A0A1F7U3X9"/>
<dbReference type="Proteomes" id="UP000176303">
    <property type="component" value="Unassembled WGS sequence"/>
</dbReference>
<sequence length="133" mass="13800">MNNKIFVSLLSVVALLGAGCGYGTPSSSAPAAGDIEKTGLVQGTVVSISPQGFNPAAITVKKGTTVIFLNEDLGAPHQPASNPHPIHTDYPGFDAGEPISPGGSYSFPFNRAGIWRYHDHLNPSRAGTVIVTD</sequence>
<dbReference type="SUPFAM" id="SSF49503">
    <property type="entry name" value="Cupredoxins"/>
    <property type="match status" value="1"/>
</dbReference>
<organism evidence="1 2">
    <name type="scientific">Candidatus Uhrbacteria bacterium RIFCSPHIGHO2_02_FULL_57_19</name>
    <dbReference type="NCBI Taxonomy" id="1802391"/>
    <lineage>
        <taxon>Bacteria</taxon>
        <taxon>Candidatus Uhriibacteriota</taxon>
    </lineage>
</organism>
<dbReference type="PROSITE" id="PS51257">
    <property type="entry name" value="PROKAR_LIPOPROTEIN"/>
    <property type="match status" value="1"/>
</dbReference>
<dbReference type="InterPro" id="IPR008972">
    <property type="entry name" value="Cupredoxin"/>
</dbReference>
<dbReference type="Gene3D" id="2.60.40.420">
    <property type="entry name" value="Cupredoxins - blue copper proteins"/>
    <property type="match status" value="1"/>
</dbReference>
<evidence type="ECO:0008006" key="3">
    <source>
        <dbReference type="Google" id="ProtNLM"/>
    </source>
</evidence>
<dbReference type="PANTHER" id="PTHR36507">
    <property type="entry name" value="BLL1555 PROTEIN"/>
    <property type="match status" value="1"/>
</dbReference>
<accession>A0A1F7U3X9</accession>
<proteinExistence type="predicted"/>
<protein>
    <recommendedName>
        <fullName evidence="3">EfeO-type cupredoxin-like domain-containing protein</fullName>
    </recommendedName>
</protein>
<evidence type="ECO:0000313" key="1">
    <source>
        <dbReference type="EMBL" id="OGL72558.1"/>
    </source>
</evidence>
<dbReference type="PANTHER" id="PTHR36507:SF1">
    <property type="entry name" value="BLL1555 PROTEIN"/>
    <property type="match status" value="1"/>
</dbReference>
<dbReference type="EMBL" id="MGDZ01000059">
    <property type="protein sequence ID" value="OGL72558.1"/>
    <property type="molecule type" value="Genomic_DNA"/>
</dbReference>
<dbReference type="InterPro" id="IPR052721">
    <property type="entry name" value="ET_Amicyanin"/>
</dbReference>
<gene>
    <name evidence="1" type="ORF">A3D72_03120</name>
</gene>